<accession>A0A328PDK2</accession>
<comment type="caution">
    <text evidence="4">Lacks conserved residue(s) required for the propagation of feature annotation.</text>
</comment>
<comment type="catalytic activity">
    <reaction evidence="4 7">
        <text>uridine(38/39/40) in tRNA = pseudouridine(38/39/40) in tRNA</text>
        <dbReference type="Rhea" id="RHEA:22376"/>
        <dbReference type="Rhea" id="RHEA-COMP:10085"/>
        <dbReference type="Rhea" id="RHEA-COMP:10087"/>
        <dbReference type="ChEBI" id="CHEBI:65314"/>
        <dbReference type="ChEBI" id="CHEBI:65315"/>
        <dbReference type="EC" id="5.4.99.12"/>
    </reaction>
</comment>
<dbReference type="SUPFAM" id="SSF55120">
    <property type="entry name" value="Pseudouridine synthase"/>
    <property type="match status" value="1"/>
</dbReference>
<dbReference type="AlphaFoldDB" id="A0A328PDK2"/>
<dbReference type="InterPro" id="IPR020097">
    <property type="entry name" value="PsdUridine_synth_TruA_a/b_dom"/>
</dbReference>
<dbReference type="HAMAP" id="MF_00171">
    <property type="entry name" value="TruA"/>
    <property type="match status" value="1"/>
</dbReference>
<comment type="function">
    <text evidence="4">Formation of pseudouridine at positions 38, 39 and 40 in the anticodon stem and loop of transfer RNAs.</text>
</comment>
<evidence type="ECO:0000256" key="6">
    <source>
        <dbReference type="PIRSR" id="PIRSR001430-2"/>
    </source>
</evidence>
<dbReference type="RefSeq" id="WP_112093691.1">
    <property type="nucleotide sequence ID" value="NZ_QLOE01000003.1"/>
</dbReference>
<dbReference type="PIRSF" id="PIRSF001430">
    <property type="entry name" value="tRNA_psdUrid_synth"/>
    <property type="match status" value="1"/>
</dbReference>
<name>A0A328PDK2_9EURY</name>
<evidence type="ECO:0000313" key="10">
    <source>
        <dbReference type="Proteomes" id="UP000249782"/>
    </source>
</evidence>
<proteinExistence type="inferred from homology"/>
<keyword evidence="3 4" id="KW-0413">Isomerase</keyword>
<evidence type="ECO:0000256" key="4">
    <source>
        <dbReference type="HAMAP-Rule" id="MF_00171"/>
    </source>
</evidence>
<evidence type="ECO:0000256" key="5">
    <source>
        <dbReference type="PIRSR" id="PIRSR001430-1"/>
    </source>
</evidence>
<comment type="similarity">
    <text evidence="1 4 7">Belongs to the tRNA pseudouridine synthase TruA family.</text>
</comment>
<comment type="caution">
    <text evidence="9">The sequence shown here is derived from an EMBL/GenBank/DDBJ whole genome shotgun (WGS) entry which is preliminary data.</text>
</comment>
<dbReference type="Pfam" id="PF01416">
    <property type="entry name" value="PseudoU_synth_1"/>
    <property type="match status" value="2"/>
</dbReference>
<evidence type="ECO:0000256" key="1">
    <source>
        <dbReference type="ARBA" id="ARBA00009375"/>
    </source>
</evidence>
<dbReference type="GO" id="GO:0031119">
    <property type="term" value="P:tRNA pseudouridine synthesis"/>
    <property type="evidence" value="ECO:0007669"/>
    <property type="project" value="UniProtKB-UniRule"/>
</dbReference>
<dbReference type="Gene3D" id="3.30.70.580">
    <property type="entry name" value="Pseudouridine synthase I, catalytic domain, N-terminal subdomain"/>
    <property type="match status" value="1"/>
</dbReference>
<sequence>MRKIALKIAYIGTRFYGFQRQPDLPTVEGELISALQEAGLIEDPKDARFQAAGRTDKGVHSLGNVVTFFTPYDVHVNQINDILPRDIKVLASASVYYGFKVRYPLKRYYRYILFDDDLDLEFMNLAASKFEGTHDFTNFSKRIERNPIRKIESVKIREDDDYYIIDVVGESFLWQMVRKMVKVIADVGKGEIEAEKVDELLNPKERIYIEPMPPENLILIGLEYGVKIKFKEDDYAISSFKSMLEEEFLEYKRASIVRKVMRDTLITFK</sequence>
<dbReference type="InterPro" id="IPR001406">
    <property type="entry name" value="PsdUridine_synth_TruA"/>
</dbReference>
<keyword evidence="10" id="KW-1185">Reference proteome</keyword>
<dbReference type="NCBIfam" id="TIGR00071">
    <property type="entry name" value="hisT_truA"/>
    <property type="match status" value="1"/>
</dbReference>
<evidence type="ECO:0000256" key="7">
    <source>
        <dbReference type="RuleBase" id="RU003792"/>
    </source>
</evidence>
<organism evidence="9 10">
    <name type="scientific">Methanothermobacter tenebrarum</name>
    <dbReference type="NCBI Taxonomy" id="680118"/>
    <lineage>
        <taxon>Archaea</taxon>
        <taxon>Methanobacteriati</taxon>
        <taxon>Methanobacteriota</taxon>
        <taxon>Methanomada group</taxon>
        <taxon>Methanobacteria</taxon>
        <taxon>Methanobacteriales</taxon>
        <taxon>Methanobacteriaceae</taxon>
        <taxon>Methanothermobacter</taxon>
    </lineage>
</organism>
<feature type="active site" description="Nucleophile" evidence="4 5">
    <location>
        <position position="56"/>
    </location>
</feature>
<gene>
    <name evidence="4" type="primary">truA</name>
    <name evidence="9" type="ORF">DPC56_03610</name>
</gene>
<evidence type="ECO:0000313" key="9">
    <source>
        <dbReference type="EMBL" id="RAO79403.1"/>
    </source>
</evidence>
<dbReference type="EC" id="5.4.99.12" evidence="4"/>
<evidence type="ECO:0000256" key="3">
    <source>
        <dbReference type="ARBA" id="ARBA00023235"/>
    </source>
</evidence>
<dbReference type="Proteomes" id="UP000249782">
    <property type="component" value="Unassembled WGS sequence"/>
</dbReference>
<keyword evidence="2 4" id="KW-0819">tRNA processing</keyword>
<dbReference type="GO" id="GO:0003723">
    <property type="term" value="F:RNA binding"/>
    <property type="evidence" value="ECO:0007669"/>
    <property type="project" value="InterPro"/>
</dbReference>
<dbReference type="PANTHER" id="PTHR11142">
    <property type="entry name" value="PSEUDOURIDYLATE SYNTHASE"/>
    <property type="match status" value="1"/>
</dbReference>
<dbReference type="OrthoDB" id="25720at2157"/>
<dbReference type="EMBL" id="QLOE01000003">
    <property type="protein sequence ID" value="RAO79403.1"/>
    <property type="molecule type" value="Genomic_DNA"/>
</dbReference>
<dbReference type="GO" id="GO:0160147">
    <property type="term" value="F:tRNA pseudouridine(38-40) synthase activity"/>
    <property type="evidence" value="ECO:0007669"/>
    <property type="project" value="UniProtKB-EC"/>
</dbReference>
<dbReference type="InterPro" id="IPR020094">
    <property type="entry name" value="TruA/RsuA/RluB/E/F_N"/>
</dbReference>
<dbReference type="InterPro" id="IPR020095">
    <property type="entry name" value="PsdUridine_synth_TruA_C"/>
</dbReference>
<protein>
    <recommendedName>
        <fullName evidence="4">tRNA pseudouridine synthase A</fullName>
        <ecNumber evidence="4">5.4.99.12</ecNumber>
    </recommendedName>
    <alternativeName>
        <fullName evidence="4">tRNA pseudouridine(38-40) synthase</fullName>
    </alternativeName>
    <alternativeName>
        <fullName evidence="4">tRNA pseudouridylate synthase I</fullName>
    </alternativeName>
    <alternativeName>
        <fullName evidence="4">tRNA-uridine isomerase I</fullName>
    </alternativeName>
</protein>
<feature type="domain" description="Pseudouridine synthase I TruA alpha/beta" evidence="8">
    <location>
        <begin position="126"/>
        <end position="224"/>
    </location>
</feature>
<evidence type="ECO:0000256" key="2">
    <source>
        <dbReference type="ARBA" id="ARBA00022694"/>
    </source>
</evidence>
<feature type="domain" description="Pseudouridine synthase I TruA alpha/beta" evidence="8">
    <location>
        <begin position="9"/>
        <end position="104"/>
    </location>
</feature>
<reference evidence="9 10" key="1">
    <citation type="submission" date="2018-06" db="EMBL/GenBank/DDBJ databases">
        <title>Draft genome sequence of hyperthermophilic methanogen Methanothermobacter tenebrarum sp. MCM-B 1447.</title>
        <authorList>
            <person name="Pore S.D."/>
            <person name="Dagar S."/>
            <person name="Dhakephalkar P.K."/>
        </authorList>
    </citation>
    <scope>NUCLEOTIDE SEQUENCE [LARGE SCALE GENOMIC DNA]</scope>
    <source>
        <strain evidence="9 10">MCM B 1447</strain>
    </source>
</reference>
<feature type="binding site" evidence="4 6">
    <location>
        <position position="109"/>
    </location>
    <ligand>
        <name>substrate</name>
    </ligand>
</feature>
<dbReference type="Gene3D" id="3.30.70.660">
    <property type="entry name" value="Pseudouridine synthase I, catalytic domain, C-terminal subdomain"/>
    <property type="match status" value="1"/>
</dbReference>
<dbReference type="PANTHER" id="PTHR11142:SF0">
    <property type="entry name" value="TRNA PSEUDOURIDINE SYNTHASE-LIKE 1"/>
    <property type="match status" value="1"/>
</dbReference>
<dbReference type="InterPro" id="IPR020103">
    <property type="entry name" value="PsdUridine_synth_cat_dom_sf"/>
</dbReference>
<evidence type="ECO:0000259" key="8">
    <source>
        <dbReference type="Pfam" id="PF01416"/>
    </source>
</evidence>